<name>A0A433R0E0_9FUNG</name>
<evidence type="ECO:0000313" key="1">
    <source>
        <dbReference type="EMBL" id="RUS35425.1"/>
    </source>
</evidence>
<dbReference type="PANTHER" id="PTHR37535:SF4">
    <property type="entry name" value="FLUG DOMAIN-CONTAINING PROTEIN"/>
    <property type="match status" value="1"/>
</dbReference>
<evidence type="ECO:0000313" key="2">
    <source>
        <dbReference type="Proteomes" id="UP000274822"/>
    </source>
</evidence>
<reference evidence="1 2" key="1">
    <citation type="journal article" date="2018" name="New Phytol.">
        <title>Phylogenomics of Endogonaceae and evolution of mycorrhizas within Mucoromycota.</title>
        <authorList>
            <person name="Chang Y."/>
            <person name="Desiro A."/>
            <person name="Na H."/>
            <person name="Sandor L."/>
            <person name="Lipzen A."/>
            <person name="Clum A."/>
            <person name="Barry K."/>
            <person name="Grigoriev I.V."/>
            <person name="Martin F.M."/>
            <person name="Stajich J.E."/>
            <person name="Smith M.E."/>
            <person name="Bonito G."/>
            <person name="Spatafora J.W."/>
        </authorList>
    </citation>
    <scope>NUCLEOTIDE SEQUENCE [LARGE SCALE GENOMIC DNA]</scope>
    <source>
        <strain evidence="1 2">AD002</strain>
    </source>
</reference>
<gene>
    <name evidence="1" type="ORF">BC938DRAFT_483945</name>
</gene>
<dbReference type="Pfam" id="PF11917">
    <property type="entry name" value="DUF3435"/>
    <property type="match status" value="1"/>
</dbReference>
<dbReference type="AlphaFoldDB" id="A0A433R0E0"/>
<organism evidence="1 2">
    <name type="scientific">Jimgerdemannia flammicorona</name>
    <dbReference type="NCBI Taxonomy" id="994334"/>
    <lineage>
        <taxon>Eukaryota</taxon>
        <taxon>Fungi</taxon>
        <taxon>Fungi incertae sedis</taxon>
        <taxon>Mucoromycota</taxon>
        <taxon>Mucoromycotina</taxon>
        <taxon>Endogonomycetes</taxon>
        <taxon>Endogonales</taxon>
        <taxon>Endogonaceae</taxon>
        <taxon>Jimgerdemannia</taxon>
    </lineage>
</organism>
<protein>
    <submittedName>
        <fullName evidence="1">Uncharacterized protein</fullName>
    </submittedName>
</protein>
<comment type="caution">
    <text evidence="1">The sequence shown here is derived from an EMBL/GenBank/DDBJ whole genome shotgun (WGS) entry which is preliminary data.</text>
</comment>
<dbReference type="InterPro" id="IPR021842">
    <property type="entry name" value="DUF3435"/>
</dbReference>
<dbReference type="PANTHER" id="PTHR37535">
    <property type="entry name" value="FLUG DOMAIN PROTEIN"/>
    <property type="match status" value="1"/>
</dbReference>
<dbReference type="EMBL" id="RBNJ01000094">
    <property type="protein sequence ID" value="RUS35425.1"/>
    <property type="molecule type" value="Genomic_DNA"/>
</dbReference>
<dbReference type="Proteomes" id="UP000274822">
    <property type="component" value="Unassembled WGS sequence"/>
</dbReference>
<proteinExistence type="predicted"/>
<keyword evidence="2" id="KW-1185">Reference proteome</keyword>
<accession>A0A433R0E0</accession>
<sequence length="189" mass="21184">MYNIYNWSILSWIIQPVQDAQKLDLCPIIMLITWAIRCSAFKAFTTLEDLFQSKYTTIEWAPEILNTTVFQNAAGNSPLTTNLFDSFLSLIAQKAGYAESFSAYMFHRSAADAISKRVGDAKAKQALYHSPKSNMLHMYYTRPVGVNIMGAMLGSDASAQHHDDVIAFRAPLVQIPSPVLQSKTTQQRL</sequence>